<feature type="binding site" evidence="8">
    <location>
        <position position="330"/>
    </location>
    <ligand>
        <name>Na(+)</name>
        <dbReference type="ChEBI" id="CHEBI:29101"/>
        <label>1</label>
    </ligand>
</feature>
<evidence type="ECO:0000256" key="7">
    <source>
        <dbReference type="ARBA" id="ARBA00023136"/>
    </source>
</evidence>
<evidence type="ECO:0000256" key="8">
    <source>
        <dbReference type="PIRSR" id="PIRSR600175-1"/>
    </source>
</evidence>
<evidence type="ECO:0000256" key="5">
    <source>
        <dbReference type="ARBA" id="ARBA00022847"/>
    </source>
</evidence>
<evidence type="ECO:0000256" key="2">
    <source>
        <dbReference type="ARBA" id="ARBA00006459"/>
    </source>
</evidence>
<keyword evidence="8" id="KW-0915">Sodium</keyword>
<dbReference type="GO" id="GO:0005886">
    <property type="term" value="C:plasma membrane"/>
    <property type="evidence" value="ECO:0007669"/>
    <property type="project" value="TreeGrafter"/>
</dbReference>
<keyword evidence="8" id="KW-0479">Metal-binding</keyword>
<evidence type="ECO:0000313" key="10">
    <source>
        <dbReference type="EMBL" id="CAD7225950.1"/>
    </source>
</evidence>
<gene>
    <name evidence="10" type="ORF">CTOB1V02_LOCUS3878</name>
</gene>
<comment type="similarity">
    <text evidence="2">Belongs to the sodium:neurotransmitter symporter (SNF) (TC 2.A.22) family.</text>
</comment>
<dbReference type="GO" id="GO:0015293">
    <property type="term" value="F:symporter activity"/>
    <property type="evidence" value="ECO:0007669"/>
    <property type="project" value="UniProtKB-KW"/>
</dbReference>
<proteinExistence type="inferred from homology"/>
<dbReference type="EMBL" id="OB660703">
    <property type="protein sequence ID" value="CAD7225950.1"/>
    <property type="molecule type" value="Genomic_DNA"/>
</dbReference>
<feature type="binding site" evidence="8">
    <location>
        <position position="329"/>
    </location>
    <ligand>
        <name>Na(+)</name>
        <dbReference type="ChEBI" id="CHEBI:29101"/>
        <label>1</label>
    </ligand>
</feature>
<dbReference type="PROSITE" id="PS50267">
    <property type="entry name" value="NA_NEUROTRAN_SYMP_3"/>
    <property type="match status" value="1"/>
</dbReference>
<dbReference type="GO" id="GO:0035725">
    <property type="term" value="P:sodium ion transmembrane transport"/>
    <property type="evidence" value="ECO:0007669"/>
    <property type="project" value="TreeGrafter"/>
</dbReference>
<dbReference type="GO" id="GO:0006865">
    <property type="term" value="P:amino acid transport"/>
    <property type="evidence" value="ECO:0007669"/>
    <property type="project" value="TreeGrafter"/>
</dbReference>
<dbReference type="InterPro" id="IPR000175">
    <property type="entry name" value="Na/ntran_symport"/>
</dbReference>
<dbReference type="Pfam" id="PF00209">
    <property type="entry name" value="SNF"/>
    <property type="match status" value="1"/>
</dbReference>
<keyword evidence="9" id="KW-1015">Disulfide bond</keyword>
<evidence type="ECO:0000256" key="3">
    <source>
        <dbReference type="ARBA" id="ARBA00022448"/>
    </source>
</evidence>
<feature type="binding site" evidence="8">
    <location>
        <position position="217"/>
    </location>
    <ligand>
        <name>Na(+)</name>
        <dbReference type="ChEBI" id="CHEBI:29101"/>
        <label>1</label>
    </ligand>
</feature>
<dbReference type="PANTHER" id="PTHR11616:SF265">
    <property type="entry name" value="TRANSPORTER"/>
    <property type="match status" value="1"/>
</dbReference>
<dbReference type="PRINTS" id="PR00176">
    <property type="entry name" value="NANEUSMPORT"/>
</dbReference>
<reference evidence="10" key="1">
    <citation type="submission" date="2020-11" db="EMBL/GenBank/DDBJ databases">
        <authorList>
            <person name="Tran Van P."/>
        </authorList>
    </citation>
    <scope>NUCLEOTIDE SEQUENCE</scope>
</reference>
<evidence type="ECO:0000256" key="4">
    <source>
        <dbReference type="ARBA" id="ARBA00022692"/>
    </source>
</evidence>
<dbReference type="GO" id="GO:0046872">
    <property type="term" value="F:metal ion binding"/>
    <property type="evidence" value="ECO:0007669"/>
    <property type="project" value="UniProtKB-KW"/>
</dbReference>
<keyword evidence="7" id="KW-0472">Membrane</keyword>
<protein>
    <submittedName>
        <fullName evidence="10">Uncharacterized protein</fullName>
    </submittedName>
</protein>
<dbReference type="PANTHER" id="PTHR11616">
    <property type="entry name" value="SODIUM/CHLORIDE DEPENDENT TRANSPORTER"/>
    <property type="match status" value="1"/>
</dbReference>
<keyword evidence="6" id="KW-1133">Transmembrane helix</keyword>
<dbReference type="AlphaFoldDB" id="A0A7R8W6M7"/>
<evidence type="ECO:0000256" key="6">
    <source>
        <dbReference type="ARBA" id="ARBA00022989"/>
    </source>
</evidence>
<keyword evidence="5" id="KW-0769">Symport</keyword>
<dbReference type="SUPFAM" id="SSF161070">
    <property type="entry name" value="SNF-like"/>
    <property type="match status" value="1"/>
</dbReference>
<sequence>MVLGYIELLFVTLTRVGLAAAVMAGWLDIYYIVILSWGLFYLYESVIHIGSELPWGYCGNDWNTEYCMSEIDRKINCKPDSLNKSISWCTLSFPNNATVLEINKKNLSNPVTEYWNNRVLQISSGITDVGGIQWELALTLALVWVLCYFCIWKGVKWTGKVVWFTALFPYVLMVILFIRAVTLEGATEGMKYYLTPKMDKLQEPQVWIDAFTQIFFSYGLALGSLIALGSYNVFHNNVYVIQLLVTAEAATEWSIVLDNLAPLHSEGEREKPPRKRATPTAEDEGNKRKRETVRPGLAFEVYPNAILQMPYPPIWAAVFFFMFILIGLDSQFCTMEGFITAIVDEFPHHLRGHKELFILGTAFFSYLVGLSCVTRIVFLFRLAYWLPMTYDPLKYTYPVWANVLGWFMALSSMIWIPIYFSYCFFQTSSELTFIERIKLISRPPVDLEKLRNKSGVIQDERSTAV</sequence>
<evidence type="ECO:0000256" key="9">
    <source>
        <dbReference type="PIRSR" id="PIRSR600175-2"/>
    </source>
</evidence>
<dbReference type="InterPro" id="IPR037272">
    <property type="entry name" value="SNS_sf"/>
</dbReference>
<feature type="disulfide bond" evidence="9">
    <location>
        <begin position="58"/>
        <end position="67"/>
    </location>
</feature>
<evidence type="ECO:0000256" key="1">
    <source>
        <dbReference type="ARBA" id="ARBA00004141"/>
    </source>
</evidence>
<organism evidence="10">
    <name type="scientific">Cyprideis torosa</name>
    <dbReference type="NCBI Taxonomy" id="163714"/>
    <lineage>
        <taxon>Eukaryota</taxon>
        <taxon>Metazoa</taxon>
        <taxon>Ecdysozoa</taxon>
        <taxon>Arthropoda</taxon>
        <taxon>Crustacea</taxon>
        <taxon>Oligostraca</taxon>
        <taxon>Ostracoda</taxon>
        <taxon>Podocopa</taxon>
        <taxon>Podocopida</taxon>
        <taxon>Cytherocopina</taxon>
        <taxon>Cytheroidea</taxon>
        <taxon>Cytherideidae</taxon>
        <taxon>Cyprideis</taxon>
    </lineage>
</organism>
<comment type="subcellular location">
    <subcellularLocation>
        <location evidence="1">Membrane</location>
        <topology evidence="1">Multi-pass membrane protein</topology>
    </subcellularLocation>
</comment>
<dbReference type="OrthoDB" id="6581954at2759"/>
<keyword evidence="4" id="KW-0812">Transmembrane</keyword>
<accession>A0A7R8W6M7</accession>
<keyword evidence="3" id="KW-0813">Transport</keyword>
<name>A0A7R8W6M7_9CRUS</name>